<feature type="compositionally biased region" description="Basic and acidic residues" evidence="1">
    <location>
        <begin position="1"/>
        <end position="107"/>
    </location>
</feature>
<dbReference type="AlphaFoldDB" id="A0ABD0K796"/>
<feature type="non-terminal residue" evidence="2">
    <location>
        <position position="1"/>
    </location>
</feature>
<reference evidence="2 3" key="1">
    <citation type="journal article" date="2023" name="Sci. Data">
        <title>Genome assembly of the Korean intertidal mud-creeper Batillaria attramentaria.</title>
        <authorList>
            <person name="Patra A.K."/>
            <person name="Ho P.T."/>
            <person name="Jun S."/>
            <person name="Lee S.J."/>
            <person name="Kim Y."/>
            <person name="Won Y.J."/>
        </authorList>
    </citation>
    <scope>NUCLEOTIDE SEQUENCE [LARGE SCALE GENOMIC DNA]</scope>
    <source>
        <strain evidence="2">Wonlab-2016</strain>
    </source>
</reference>
<keyword evidence="3" id="KW-1185">Reference proteome</keyword>
<accession>A0ABD0K796</accession>
<evidence type="ECO:0000256" key="1">
    <source>
        <dbReference type="SAM" id="MobiDB-lite"/>
    </source>
</evidence>
<evidence type="ECO:0000313" key="2">
    <source>
        <dbReference type="EMBL" id="KAK7482715.1"/>
    </source>
</evidence>
<proteinExistence type="predicted"/>
<dbReference type="Proteomes" id="UP001519460">
    <property type="component" value="Unassembled WGS sequence"/>
</dbReference>
<name>A0ABD0K796_9CAEN</name>
<protein>
    <submittedName>
        <fullName evidence="2">Uncharacterized protein</fullName>
    </submittedName>
</protein>
<organism evidence="2 3">
    <name type="scientific">Batillaria attramentaria</name>
    <dbReference type="NCBI Taxonomy" id="370345"/>
    <lineage>
        <taxon>Eukaryota</taxon>
        <taxon>Metazoa</taxon>
        <taxon>Spiralia</taxon>
        <taxon>Lophotrochozoa</taxon>
        <taxon>Mollusca</taxon>
        <taxon>Gastropoda</taxon>
        <taxon>Caenogastropoda</taxon>
        <taxon>Sorbeoconcha</taxon>
        <taxon>Cerithioidea</taxon>
        <taxon>Batillariidae</taxon>
        <taxon>Batillaria</taxon>
    </lineage>
</organism>
<feature type="compositionally biased region" description="Basic and acidic residues" evidence="1">
    <location>
        <begin position="115"/>
        <end position="126"/>
    </location>
</feature>
<feature type="region of interest" description="Disordered" evidence="1">
    <location>
        <begin position="1"/>
        <end position="128"/>
    </location>
</feature>
<dbReference type="EMBL" id="JACVVK020000239">
    <property type="protein sequence ID" value="KAK7482715.1"/>
    <property type="molecule type" value="Genomic_DNA"/>
</dbReference>
<sequence length="366" mass="39687">SGDDGRGDAQSVDDGRGDAQSVDDGRGDAQSVDDGRGDAQSVDDGRGDAQSVDDGRGDAQSGDDGRGDAQSVDDGRDDAQSGDDGRGDAQSVDDGRGDAQSVDDGRGDAQSVNDARGDESERKRAESFGWRALPPTTFSCKGKLPILRDLYQVAMAEYPDTQLFGFANGDLLFGAGLYETMKVISRDPMTREEPLLVVARRLNVNFANRSDVHRLDEVPEILRHASEFQDGSSDAFFTNRLFPWHRIPDIVPGKLGVAMFLVSTARTLNIKVIDISPSVNVIHMVSSFGLPESARSENSYCNRFLIQKLGMTPSHWSCGSIFCSSMTTETNYGAVRVVKKTTTLPPNCNNCTQNLTYFQTQHTPDV</sequence>
<comment type="caution">
    <text evidence="2">The sequence shown here is derived from an EMBL/GenBank/DDBJ whole genome shotgun (WGS) entry which is preliminary data.</text>
</comment>
<evidence type="ECO:0000313" key="3">
    <source>
        <dbReference type="Proteomes" id="UP001519460"/>
    </source>
</evidence>
<gene>
    <name evidence="2" type="ORF">BaRGS_00026013</name>
</gene>